<evidence type="ECO:0000256" key="1">
    <source>
        <dbReference type="SAM" id="MobiDB-lite"/>
    </source>
</evidence>
<feature type="compositionally biased region" description="Gly residues" evidence="1">
    <location>
        <begin position="139"/>
        <end position="171"/>
    </location>
</feature>
<name>A0AAN8J2L4_TRICO</name>
<keyword evidence="3" id="KW-1185">Reference proteome</keyword>
<dbReference type="AlphaFoldDB" id="A0AAN8J2L4"/>
<proteinExistence type="predicted"/>
<organism evidence="2 3">
    <name type="scientific">Trichostrongylus colubriformis</name>
    <name type="common">Black scour worm</name>
    <dbReference type="NCBI Taxonomy" id="6319"/>
    <lineage>
        <taxon>Eukaryota</taxon>
        <taxon>Metazoa</taxon>
        <taxon>Ecdysozoa</taxon>
        <taxon>Nematoda</taxon>
        <taxon>Chromadorea</taxon>
        <taxon>Rhabditida</taxon>
        <taxon>Rhabditina</taxon>
        <taxon>Rhabditomorpha</taxon>
        <taxon>Strongyloidea</taxon>
        <taxon>Trichostrongylidae</taxon>
        <taxon>Trichostrongylus</taxon>
    </lineage>
</organism>
<feature type="non-terminal residue" evidence="2">
    <location>
        <position position="180"/>
    </location>
</feature>
<reference evidence="2 3" key="1">
    <citation type="submission" date="2019-10" db="EMBL/GenBank/DDBJ databases">
        <title>Assembly and Annotation for the nematode Trichostrongylus colubriformis.</title>
        <authorList>
            <person name="Martin J."/>
        </authorList>
    </citation>
    <scope>NUCLEOTIDE SEQUENCE [LARGE SCALE GENOMIC DNA]</scope>
    <source>
        <strain evidence="2">G859</strain>
        <tissue evidence="2">Whole worm</tissue>
    </source>
</reference>
<evidence type="ECO:0000313" key="3">
    <source>
        <dbReference type="Proteomes" id="UP001331761"/>
    </source>
</evidence>
<feature type="region of interest" description="Disordered" evidence="1">
    <location>
        <begin position="99"/>
        <end position="180"/>
    </location>
</feature>
<protein>
    <submittedName>
        <fullName evidence="2">Uncharacterized protein</fullName>
    </submittedName>
</protein>
<accession>A0AAN8J2L4</accession>
<feature type="non-terminal residue" evidence="2">
    <location>
        <position position="1"/>
    </location>
</feature>
<dbReference type="EMBL" id="WIXE01006976">
    <property type="protein sequence ID" value="KAK5980809.1"/>
    <property type="molecule type" value="Genomic_DNA"/>
</dbReference>
<gene>
    <name evidence="2" type="ORF">GCK32_017230</name>
</gene>
<dbReference type="Proteomes" id="UP001331761">
    <property type="component" value="Unassembled WGS sequence"/>
</dbReference>
<evidence type="ECO:0000313" key="2">
    <source>
        <dbReference type="EMBL" id="KAK5980809.1"/>
    </source>
</evidence>
<sequence length="180" mass="17714">SRLISDTDRTVENGEHYQKTTVLNVQAEQANMGDDEVMKKVVVKEDEFSGLIGNIAGNLIRDRVGGPGGDILAGLADNVLGGGGRGGYNNYDGGGGGGGFYGGGGQPQPPPSQPKSKGSKALDFLGGLIGGRKHDKTGNRGGGGFGGGGGGGYDDGGYGGGGGRPQGGGGFNLNDIGGST</sequence>
<comment type="caution">
    <text evidence="2">The sequence shown here is derived from an EMBL/GenBank/DDBJ whole genome shotgun (WGS) entry which is preliminary data.</text>
</comment>